<sequence>MPEGLRRYKKREKLLYVRLVAGTKAFFGGFVSVPRRIVAWLGAKTTIVFIPHSEAHSRRFGISRFLLGLTSLLFIAVLGFSLFASTRYLAVRIQLRIAQGRAAEARAAMDELRDGAESLVGSALKFESRLAELLAVGASGGLKEAAGPAEEALRAAGLASLLSMPSSGSMAFREVERLKGLSAYLDSAIPGLEQITNTVAAQKDIMSEIPNIWPIQGGIGHISMYFGQNEHPFSAGQWYLHNGIDISTYRSGDPILATADGKIIDASYTPDLGNSVTIQHSHGFLTRYGHLRSIRVKKGQQVAQGQVVGTLGNTGKSTGPHLHYEVHLGTSVIDPLRFLNVRKAIK</sequence>
<dbReference type="AlphaFoldDB" id="A0A644UIB3"/>
<feature type="transmembrane region" description="Helical" evidence="1">
    <location>
        <begin position="65"/>
        <end position="84"/>
    </location>
</feature>
<dbReference type="GO" id="GO:0004222">
    <property type="term" value="F:metalloendopeptidase activity"/>
    <property type="evidence" value="ECO:0007669"/>
    <property type="project" value="TreeGrafter"/>
</dbReference>
<dbReference type="EMBL" id="VSSQ01000118">
    <property type="protein sequence ID" value="MPL78621.1"/>
    <property type="molecule type" value="Genomic_DNA"/>
</dbReference>
<evidence type="ECO:0000259" key="2">
    <source>
        <dbReference type="Pfam" id="PF01551"/>
    </source>
</evidence>
<keyword evidence="1" id="KW-0472">Membrane</keyword>
<gene>
    <name evidence="3" type="ORF">SDC9_24491</name>
</gene>
<reference evidence="3" key="1">
    <citation type="submission" date="2019-08" db="EMBL/GenBank/DDBJ databases">
        <authorList>
            <person name="Kucharzyk K."/>
            <person name="Murdoch R.W."/>
            <person name="Higgins S."/>
            <person name="Loffler F."/>
        </authorList>
    </citation>
    <scope>NUCLEOTIDE SEQUENCE</scope>
</reference>
<keyword evidence="1" id="KW-1133">Transmembrane helix</keyword>
<dbReference type="SUPFAM" id="SSF51261">
    <property type="entry name" value="Duplicated hybrid motif"/>
    <property type="match status" value="1"/>
</dbReference>
<evidence type="ECO:0000256" key="1">
    <source>
        <dbReference type="SAM" id="Phobius"/>
    </source>
</evidence>
<name>A0A644UIB3_9ZZZZ</name>
<organism evidence="3">
    <name type="scientific">bioreactor metagenome</name>
    <dbReference type="NCBI Taxonomy" id="1076179"/>
    <lineage>
        <taxon>unclassified sequences</taxon>
        <taxon>metagenomes</taxon>
        <taxon>ecological metagenomes</taxon>
    </lineage>
</organism>
<dbReference type="CDD" id="cd12797">
    <property type="entry name" value="M23_peptidase"/>
    <property type="match status" value="1"/>
</dbReference>
<dbReference type="InterPro" id="IPR011055">
    <property type="entry name" value="Dup_hybrid_motif"/>
</dbReference>
<dbReference type="Gene3D" id="2.70.70.10">
    <property type="entry name" value="Glucose Permease (Domain IIA)"/>
    <property type="match status" value="1"/>
</dbReference>
<keyword evidence="1" id="KW-0812">Transmembrane</keyword>
<dbReference type="PANTHER" id="PTHR21666">
    <property type="entry name" value="PEPTIDASE-RELATED"/>
    <property type="match status" value="1"/>
</dbReference>
<proteinExistence type="predicted"/>
<comment type="caution">
    <text evidence="3">The sequence shown here is derived from an EMBL/GenBank/DDBJ whole genome shotgun (WGS) entry which is preliminary data.</text>
</comment>
<evidence type="ECO:0000313" key="3">
    <source>
        <dbReference type="EMBL" id="MPL78621.1"/>
    </source>
</evidence>
<protein>
    <recommendedName>
        <fullName evidence="2">M23ase beta-sheet core domain-containing protein</fullName>
    </recommendedName>
</protein>
<dbReference type="PANTHER" id="PTHR21666:SF270">
    <property type="entry name" value="MUREIN HYDROLASE ACTIVATOR ENVC"/>
    <property type="match status" value="1"/>
</dbReference>
<dbReference type="InterPro" id="IPR050570">
    <property type="entry name" value="Cell_wall_metabolism_enzyme"/>
</dbReference>
<accession>A0A644UIB3</accession>
<dbReference type="InterPro" id="IPR016047">
    <property type="entry name" value="M23ase_b-sheet_dom"/>
</dbReference>
<dbReference type="Pfam" id="PF01551">
    <property type="entry name" value="Peptidase_M23"/>
    <property type="match status" value="1"/>
</dbReference>
<feature type="domain" description="M23ase beta-sheet core" evidence="2">
    <location>
        <begin position="240"/>
        <end position="335"/>
    </location>
</feature>